<protein>
    <submittedName>
        <fullName evidence="4">GNAT family N-acetyltransferase</fullName>
    </submittedName>
</protein>
<evidence type="ECO:0000256" key="1">
    <source>
        <dbReference type="ARBA" id="ARBA00022679"/>
    </source>
</evidence>
<reference evidence="4 5" key="1">
    <citation type="journal article" date="2019" name="Int. J. Syst. Evol. Microbiol.">
        <title>The Global Catalogue of Microorganisms (GCM) 10K type strain sequencing project: providing services to taxonomists for standard genome sequencing and annotation.</title>
        <authorList>
            <consortium name="The Broad Institute Genomics Platform"/>
            <consortium name="The Broad Institute Genome Sequencing Center for Infectious Disease"/>
            <person name="Wu L."/>
            <person name="Ma J."/>
        </authorList>
    </citation>
    <scope>NUCLEOTIDE SEQUENCE [LARGE SCALE GENOMIC DNA]</scope>
    <source>
        <strain evidence="4 5">JCM 16328</strain>
    </source>
</reference>
<keyword evidence="1" id="KW-0808">Transferase</keyword>
<dbReference type="Gene3D" id="3.40.630.30">
    <property type="match status" value="1"/>
</dbReference>
<dbReference type="Proteomes" id="UP001500420">
    <property type="component" value="Unassembled WGS sequence"/>
</dbReference>
<keyword evidence="5" id="KW-1185">Reference proteome</keyword>
<evidence type="ECO:0000256" key="2">
    <source>
        <dbReference type="ARBA" id="ARBA00023315"/>
    </source>
</evidence>
<dbReference type="Pfam" id="PF00583">
    <property type="entry name" value="Acetyltransf_1"/>
    <property type="match status" value="1"/>
</dbReference>
<dbReference type="PANTHER" id="PTHR43877">
    <property type="entry name" value="AMINOALKYLPHOSPHONATE N-ACETYLTRANSFERASE-RELATED-RELATED"/>
    <property type="match status" value="1"/>
</dbReference>
<sequence>MEIRPGTAEDAEAVADAHHAAIENLGAAVYDDEQVAAWSAGRSPDDYEFGGDDRDVFVAEIDGAVRGFGWLSHDPGEHLTADVDGEVTGMYVHPDVAREGVGTALLDRLETRARERGLGALGMWASMNAVPFYESQGYERVAERVHEFGGGVTGRVLELRKDL</sequence>
<keyword evidence="2" id="KW-0012">Acyltransferase</keyword>
<dbReference type="SUPFAM" id="SSF55729">
    <property type="entry name" value="Acyl-CoA N-acyltransferases (Nat)"/>
    <property type="match status" value="1"/>
</dbReference>
<evidence type="ECO:0000313" key="5">
    <source>
        <dbReference type="Proteomes" id="UP001500420"/>
    </source>
</evidence>
<dbReference type="InterPro" id="IPR000182">
    <property type="entry name" value="GNAT_dom"/>
</dbReference>
<evidence type="ECO:0000313" key="4">
    <source>
        <dbReference type="EMBL" id="GAA0662303.1"/>
    </source>
</evidence>
<dbReference type="CDD" id="cd04301">
    <property type="entry name" value="NAT_SF"/>
    <property type="match status" value="1"/>
</dbReference>
<dbReference type="PROSITE" id="PS51186">
    <property type="entry name" value="GNAT"/>
    <property type="match status" value="1"/>
</dbReference>
<accession>A0AAV3T5T3</accession>
<organism evidence="4 5">
    <name type="scientific">Natronoarchaeum mannanilyticum</name>
    <dbReference type="NCBI Taxonomy" id="926360"/>
    <lineage>
        <taxon>Archaea</taxon>
        <taxon>Methanobacteriati</taxon>
        <taxon>Methanobacteriota</taxon>
        <taxon>Stenosarchaea group</taxon>
        <taxon>Halobacteria</taxon>
        <taxon>Halobacteriales</taxon>
        <taxon>Natronoarchaeaceae</taxon>
    </lineage>
</organism>
<gene>
    <name evidence="4" type="ORF">GCM10009020_03450</name>
</gene>
<dbReference type="InterPro" id="IPR050832">
    <property type="entry name" value="Bact_Acetyltransf"/>
</dbReference>
<dbReference type="GO" id="GO:0016747">
    <property type="term" value="F:acyltransferase activity, transferring groups other than amino-acyl groups"/>
    <property type="evidence" value="ECO:0007669"/>
    <property type="project" value="InterPro"/>
</dbReference>
<dbReference type="EMBL" id="BAAADV010000001">
    <property type="protein sequence ID" value="GAA0662303.1"/>
    <property type="molecule type" value="Genomic_DNA"/>
</dbReference>
<proteinExistence type="predicted"/>
<dbReference type="AlphaFoldDB" id="A0AAV3T5T3"/>
<evidence type="ECO:0000259" key="3">
    <source>
        <dbReference type="PROSITE" id="PS51186"/>
    </source>
</evidence>
<name>A0AAV3T5T3_9EURY</name>
<dbReference type="RefSeq" id="WP_343772100.1">
    <property type="nucleotide sequence ID" value="NZ_BAAADV010000001.1"/>
</dbReference>
<dbReference type="InterPro" id="IPR016181">
    <property type="entry name" value="Acyl_CoA_acyltransferase"/>
</dbReference>
<comment type="caution">
    <text evidence="4">The sequence shown here is derived from an EMBL/GenBank/DDBJ whole genome shotgun (WGS) entry which is preliminary data.</text>
</comment>
<feature type="domain" description="N-acetyltransferase" evidence="3">
    <location>
        <begin position="1"/>
        <end position="163"/>
    </location>
</feature>